<protein>
    <submittedName>
        <fullName evidence="1">Uncharacterized protein</fullName>
    </submittedName>
</protein>
<dbReference type="EMBL" id="CAKLBY020000036">
    <property type="protein sequence ID" value="CAK7911258.1"/>
    <property type="molecule type" value="Genomic_DNA"/>
</dbReference>
<accession>A0AAV1TAY8</accession>
<evidence type="ECO:0000313" key="2">
    <source>
        <dbReference type="Proteomes" id="UP001162060"/>
    </source>
</evidence>
<evidence type="ECO:0000313" key="1">
    <source>
        <dbReference type="EMBL" id="CAK7911258.1"/>
    </source>
</evidence>
<name>A0AAV1TAY8_9STRA</name>
<dbReference type="Proteomes" id="UP001162060">
    <property type="component" value="Unassembled WGS sequence"/>
</dbReference>
<gene>
    <name evidence="1" type="ORF">PM001_LOCUS4328</name>
</gene>
<proteinExistence type="predicted"/>
<dbReference type="AlphaFoldDB" id="A0AAV1TAY8"/>
<organism evidence="1 2">
    <name type="scientific">Peronospora matthiolae</name>
    <dbReference type="NCBI Taxonomy" id="2874970"/>
    <lineage>
        <taxon>Eukaryota</taxon>
        <taxon>Sar</taxon>
        <taxon>Stramenopiles</taxon>
        <taxon>Oomycota</taxon>
        <taxon>Peronosporomycetes</taxon>
        <taxon>Peronosporales</taxon>
        <taxon>Peronosporaceae</taxon>
        <taxon>Peronospora</taxon>
    </lineage>
</organism>
<reference evidence="1" key="1">
    <citation type="submission" date="2024-01" db="EMBL/GenBank/DDBJ databases">
        <authorList>
            <person name="Webb A."/>
        </authorList>
    </citation>
    <scope>NUCLEOTIDE SEQUENCE</scope>
    <source>
        <strain evidence="1">Pm1</strain>
    </source>
</reference>
<comment type="caution">
    <text evidence="1">The sequence shown here is derived from an EMBL/GenBank/DDBJ whole genome shotgun (WGS) entry which is preliminary data.</text>
</comment>
<sequence length="202" mass="22186">MVAADVAASGTDRINAICGQLDSESVHFELKHEIYLLLSSRDPTRYDELLTLLTQTTLSRSLEAQQCLATVSREDATVATEKGRLKEYHLSPSQSNFWQLQLRGLCQPNTTRNTSSSRADGLLLAKSDTSDTVTIPGGLDPAIHKDSIVDATHPPKPTSRCTALAVFGLAGDSTLLLTEKLWTQGFSHPRHVNMYIRITDSY</sequence>